<protein>
    <recommendedName>
        <fullName evidence="1">Xylanase inhibitor C-terminal domain-containing protein</fullName>
    </recommendedName>
</protein>
<evidence type="ECO:0000313" key="2">
    <source>
        <dbReference type="EMBL" id="TQD97548.1"/>
    </source>
</evidence>
<evidence type="ECO:0000259" key="1">
    <source>
        <dbReference type="Pfam" id="PF14541"/>
    </source>
</evidence>
<dbReference type="PANTHER" id="PTHR47965">
    <property type="entry name" value="ASPARTYL PROTEASE-RELATED"/>
    <property type="match status" value="1"/>
</dbReference>
<dbReference type="AlphaFoldDB" id="A0A540MFL0"/>
<dbReference type="SUPFAM" id="SSF50630">
    <property type="entry name" value="Acid proteases"/>
    <property type="match status" value="1"/>
</dbReference>
<feature type="domain" description="Xylanase inhibitor C-terminal" evidence="1">
    <location>
        <begin position="2"/>
        <end position="92"/>
    </location>
</feature>
<accession>A0A540MFL0</accession>
<gene>
    <name evidence="2" type="ORF">C1H46_016808</name>
</gene>
<evidence type="ECO:0000313" key="3">
    <source>
        <dbReference type="Proteomes" id="UP000315295"/>
    </source>
</evidence>
<proteinExistence type="predicted"/>
<keyword evidence="3" id="KW-1185">Reference proteome</keyword>
<dbReference type="Gene3D" id="2.40.70.10">
    <property type="entry name" value="Acid Proteases"/>
    <property type="match status" value="1"/>
</dbReference>
<comment type="caution">
    <text evidence="2">The sequence shown here is derived from an EMBL/GenBank/DDBJ whole genome shotgun (WGS) entry which is preliminary data.</text>
</comment>
<dbReference type="EMBL" id="VIEB01000269">
    <property type="protein sequence ID" value="TQD97548.1"/>
    <property type="molecule type" value="Genomic_DNA"/>
</dbReference>
<dbReference type="InterPro" id="IPR001461">
    <property type="entry name" value="Aspartic_peptidase_A1"/>
</dbReference>
<organism evidence="2 3">
    <name type="scientific">Malus baccata</name>
    <name type="common">Siberian crab apple</name>
    <name type="synonym">Pyrus baccata</name>
    <dbReference type="NCBI Taxonomy" id="106549"/>
    <lineage>
        <taxon>Eukaryota</taxon>
        <taxon>Viridiplantae</taxon>
        <taxon>Streptophyta</taxon>
        <taxon>Embryophyta</taxon>
        <taxon>Tracheophyta</taxon>
        <taxon>Spermatophyta</taxon>
        <taxon>Magnoliopsida</taxon>
        <taxon>eudicotyledons</taxon>
        <taxon>Gunneridae</taxon>
        <taxon>Pentapetalae</taxon>
        <taxon>rosids</taxon>
        <taxon>fabids</taxon>
        <taxon>Rosales</taxon>
        <taxon>Rosaceae</taxon>
        <taxon>Amygdaloideae</taxon>
        <taxon>Maleae</taxon>
        <taxon>Malus</taxon>
    </lineage>
</organism>
<name>A0A540MFL0_MALBA</name>
<dbReference type="GO" id="GO:0006508">
    <property type="term" value="P:proteolysis"/>
    <property type="evidence" value="ECO:0007669"/>
    <property type="project" value="InterPro"/>
</dbReference>
<dbReference type="Proteomes" id="UP000315295">
    <property type="component" value="Unassembled WGS sequence"/>
</dbReference>
<reference evidence="2 3" key="1">
    <citation type="journal article" date="2019" name="G3 (Bethesda)">
        <title>Sequencing of a Wild Apple (Malus baccata) Genome Unravels the Differences Between Cultivated and Wild Apple Species Regarding Disease Resistance and Cold Tolerance.</title>
        <authorList>
            <person name="Chen X."/>
        </authorList>
    </citation>
    <scope>NUCLEOTIDE SEQUENCE [LARGE SCALE GENOMIC DNA]</scope>
    <source>
        <strain evidence="3">cv. Shandingzi</strain>
        <tissue evidence="2">Leaves</tissue>
    </source>
</reference>
<dbReference type="Pfam" id="PF14541">
    <property type="entry name" value="TAXi_C"/>
    <property type="match status" value="1"/>
</dbReference>
<dbReference type="GO" id="GO:0004190">
    <property type="term" value="F:aspartic-type endopeptidase activity"/>
    <property type="evidence" value="ECO:0007669"/>
    <property type="project" value="InterPro"/>
</dbReference>
<dbReference type="InterPro" id="IPR032799">
    <property type="entry name" value="TAXi_C"/>
</dbReference>
<sequence>MDYFINVKSIKINQKVGALNTSLLAIDNEGYGGMKISMVNPYTVLETSIYNAMVNTFVKEVANIPKVKPITPFGACFNLKNIDVTKVGLAVP</sequence>
<dbReference type="InterPro" id="IPR021109">
    <property type="entry name" value="Peptidase_aspartic_dom_sf"/>
</dbReference>
<dbReference type="PANTHER" id="PTHR47965:SF103">
    <property type="entry name" value="EUKARYOTIC ASPARTYL PROTEASE FAMILY PROTEIN"/>
    <property type="match status" value="1"/>
</dbReference>
<dbReference type="STRING" id="106549.A0A540MFL0"/>